<organism evidence="2 3">
    <name type="scientific">Crossiella cryophila</name>
    <dbReference type="NCBI Taxonomy" id="43355"/>
    <lineage>
        <taxon>Bacteria</taxon>
        <taxon>Bacillati</taxon>
        <taxon>Actinomycetota</taxon>
        <taxon>Actinomycetes</taxon>
        <taxon>Pseudonocardiales</taxon>
        <taxon>Pseudonocardiaceae</taxon>
        <taxon>Crossiella</taxon>
    </lineage>
</organism>
<sequence>MATSHVVQVGEVFAGEAGQIGEQHSLVRGSGVSARSAGRGFTGQRQVCELLWGGVVLGLAAILAGCGTTVWSAAPTTTSATGTGSAPPPATPPLVDQPKQLRDLPPCGLLTEAQRGEFGISVPGAGSYAPVNDTRWCRWSGFVKDPDVSAGLEVRTWEQGGGLTALHLRRVEFPMFDPSTVDGYLAVRVEDDKTRASR</sequence>
<evidence type="ECO:0000313" key="2">
    <source>
        <dbReference type="EMBL" id="MBB4677421.1"/>
    </source>
</evidence>
<dbReference type="AlphaFoldDB" id="A0A7W7FSU3"/>
<evidence type="ECO:0000256" key="1">
    <source>
        <dbReference type="SAM" id="MobiDB-lite"/>
    </source>
</evidence>
<comment type="caution">
    <text evidence="2">The sequence shown here is derived from an EMBL/GenBank/DDBJ whole genome shotgun (WGS) entry which is preliminary data.</text>
</comment>
<dbReference type="Proteomes" id="UP000533598">
    <property type="component" value="Unassembled WGS sequence"/>
</dbReference>
<gene>
    <name evidence="2" type="ORF">HNR67_003539</name>
</gene>
<feature type="region of interest" description="Disordered" evidence="1">
    <location>
        <begin position="77"/>
        <end position="97"/>
    </location>
</feature>
<proteinExistence type="predicted"/>
<evidence type="ECO:0008006" key="4">
    <source>
        <dbReference type="Google" id="ProtNLM"/>
    </source>
</evidence>
<dbReference type="RefSeq" id="WP_185003374.1">
    <property type="nucleotide sequence ID" value="NZ_BAAAUI010000035.1"/>
</dbReference>
<dbReference type="EMBL" id="JACHMH010000001">
    <property type="protein sequence ID" value="MBB4677421.1"/>
    <property type="molecule type" value="Genomic_DNA"/>
</dbReference>
<dbReference type="Pfam" id="PF12079">
    <property type="entry name" value="DUF3558"/>
    <property type="match status" value="1"/>
</dbReference>
<reference evidence="2 3" key="1">
    <citation type="submission" date="2020-08" db="EMBL/GenBank/DDBJ databases">
        <title>Sequencing the genomes of 1000 actinobacteria strains.</title>
        <authorList>
            <person name="Klenk H.-P."/>
        </authorList>
    </citation>
    <scope>NUCLEOTIDE SEQUENCE [LARGE SCALE GENOMIC DNA]</scope>
    <source>
        <strain evidence="2 3">DSM 44230</strain>
    </source>
</reference>
<dbReference type="InterPro" id="IPR024520">
    <property type="entry name" value="DUF3558"/>
</dbReference>
<protein>
    <recommendedName>
        <fullName evidence="4">DUF3558 domain-containing protein</fullName>
    </recommendedName>
</protein>
<keyword evidence="3" id="KW-1185">Reference proteome</keyword>
<evidence type="ECO:0000313" key="3">
    <source>
        <dbReference type="Proteomes" id="UP000533598"/>
    </source>
</evidence>
<name>A0A7W7FSU3_9PSEU</name>
<accession>A0A7W7FSU3</accession>